<feature type="transmembrane region" description="Helical" evidence="11">
    <location>
        <begin position="51"/>
        <end position="74"/>
    </location>
</feature>
<dbReference type="EMBL" id="SMKZ01000048">
    <property type="protein sequence ID" value="TDE00604.1"/>
    <property type="molecule type" value="Genomic_DNA"/>
</dbReference>
<dbReference type="Pfam" id="PF00512">
    <property type="entry name" value="HisKA"/>
    <property type="match status" value="1"/>
</dbReference>
<accession>A0A4R5CQB3</accession>
<dbReference type="SMART" id="SM00387">
    <property type="entry name" value="HATPase_c"/>
    <property type="match status" value="1"/>
</dbReference>
<evidence type="ECO:0000256" key="8">
    <source>
        <dbReference type="ARBA" id="ARBA00022989"/>
    </source>
</evidence>
<dbReference type="PANTHER" id="PTHR45436">
    <property type="entry name" value="SENSOR HISTIDINE KINASE YKOH"/>
    <property type="match status" value="1"/>
</dbReference>
<dbReference type="OrthoDB" id="9786919at2"/>
<dbReference type="InterPro" id="IPR036097">
    <property type="entry name" value="HisK_dim/P_sf"/>
</dbReference>
<dbReference type="PROSITE" id="PS50885">
    <property type="entry name" value="HAMP"/>
    <property type="match status" value="1"/>
</dbReference>
<keyword evidence="5" id="KW-0808">Transferase</keyword>
<dbReference type="Gene3D" id="1.10.287.130">
    <property type="match status" value="1"/>
</dbReference>
<evidence type="ECO:0000256" key="6">
    <source>
        <dbReference type="ARBA" id="ARBA00022692"/>
    </source>
</evidence>
<evidence type="ECO:0000259" key="13">
    <source>
        <dbReference type="PROSITE" id="PS50885"/>
    </source>
</evidence>
<dbReference type="SUPFAM" id="SSF158472">
    <property type="entry name" value="HAMP domain-like"/>
    <property type="match status" value="1"/>
</dbReference>
<dbReference type="InterPro" id="IPR005467">
    <property type="entry name" value="His_kinase_dom"/>
</dbReference>
<dbReference type="Proteomes" id="UP000294739">
    <property type="component" value="Unassembled WGS sequence"/>
</dbReference>
<dbReference type="InParanoid" id="A0A4R5CQB3"/>
<dbReference type="SUPFAM" id="SSF55874">
    <property type="entry name" value="ATPase domain of HSP90 chaperone/DNA topoisomerase II/histidine kinase"/>
    <property type="match status" value="1"/>
</dbReference>
<keyword evidence="9" id="KW-0902">Two-component regulatory system</keyword>
<evidence type="ECO:0000256" key="10">
    <source>
        <dbReference type="ARBA" id="ARBA00023136"/>
    </source>
</evidence>
<evidence type="ECO:0000256" key="3">
    <source>
        <dbReference type="ARBA" id="ARBA00012438"/>
    </source>
</evidence>
<comment type="subcellular location">
    <subcellularLocation>
        <location evidence="2">Cell membrane</location>
    </subcellularLocation>
</comment>
<evidence type="ECO:0000259" key="12">
    <source>
        <dbReference type="PROSITE" id="PS50109"/>
    </source>
</evidence>
<dbReference type="Pfam" id="PF00672">
    <property type="entry name" value="HAMP"/>
    <property type="match status" value="1"/>
</dbReference>
<keyword evidence="10 11" id="KW-0472">Membrane</keyword>
<gene>
    <name evidence="14" type="ORF">E1269_24975</name>
</gene>
<keyword evidence="7" id="KW-0418">Kinase</keyword>
<dbReference type="Pfam" id="PF02518">
    <property type="entry name" value="HATPase_c"/>
    <property type="match status" value="1"/>
</dbReference>
<dbReference type="InterPro" id="IPR036890">
    <property type="entry name" value="HATPase_C_sf"/>
</dbReference>
<evidence type="ECO:0000256" key="9">
    <source>
        <dbReference type="ARBA" id="ARBA00023012"/>
    </source>
</evidence>
<keyword evidence="4" id="KW-0597">Phosphoprotein</keyword>
<evidence type="ECO:0000256" key="5">
    <source>
        <dbReference type="ARBA" id="ARBA00022679"/>
    </source>
</evidence>
<evidence type="ECO:0000256" key="11">
    <source>
        <dbReference type="SAM" id="Phobius"/>
    </source>
</evidence>
<dbReference type="SMART" id="SM00304">
    <property type="entry name" value="HAMP"/>
    <property type="match status" value="1"/>
</dbReference>
<dbReference type="SUPFAM" id="SSF47384">
    <property type="entry name" value="Homodimeric domain of signal transducing histidine kinase"/>
    <property type="match status" value="1"/>
</dbReference>
<proteinExistence type="predicted"/>
<keyword evidence="6 11" id="KW-0812">Transmembrane</keyword>
<dbReference type="GO" id="GO:0005886">
    <property type="term" value="C:plasma membrane"/>
    <property type="evidence" value="ECO:0007669"/>
    <property type="project" value="UniProtKB-SubCell"/>
</dbReference>
<dbReference type="CDD" id="cd00082">
    <property type="entry name" value="HisKA"/>
    <property type="match status" value="1"/>
</dbReference>
<evidence type="ECO:0000256" key="2">
    <source>
        <dbReference type="ARBA" id="ARBA00004236"/>
    </source>
</evidence>
<dbReference type="CDD" id="cd00075">
    <property type="entry name" value="HATPase"/>
    <property type="match status" value="1"/>
</dbReference>
<keyword evidence="8 11" id="KW-1133">Transmembrane helix</keyword>
<evidence type="ECO:0000313" key="15">
    <source>
        <dbReference type="Proteomes" id="UP000294739"/>
    </source>
</evidence>
<feature type="domain" description="Histidine kinase" evidence="12">
    <location>
        <begin position="136"/>
        <end position="348"/>
    </location>
</feature>
<dbReference type="InterPro" id="IPR004358">
    <property type="entry name" value="Sig_transdc_His_kin-like_C"/>
</dbReference>
<dbReference type="EC" id="2.7.13.3" evidence="3"/>
<comment type="catalytic activity">
    <reaction evidence="1">
        <text>ATP + protein L-histidine = ADP + protein N-phospho-L-histidine.</text>
        <dbReference type="EC" id="2.7.13.3"/>
    </reaction>
</comment>
<protein>
    <recommendedName>
        <fullName evidence="3">histidine kinase</fullName>
        <ecNumber evidence="3">2.7.13.3</ecNumber>
    </recommendedName>
</protein>
<dbReference type="InterPro" id="IPR003661">
    <property type="entry name" value="HisK_dim/P_dom"/>
</dbReference>
<reference evidence="14 15" key="1">
    <citation type="submission" date="2019-03" db="EMBL/GenBank/DDBJ databases">
        <title>Draft genome sequences of novel Actinobacteria.</title>
        <authorList>
            <person name="Sahin N."/>
            <person name="Ay H."/>
            <person name="Saygin H."/>
        </authorList>
    </citation>
    <scope>NUCLEOTIDE SEQUENCE [LARGE SCALE GENOMIC DNA]</scope>
    <source>
        <strain evidence="14 15">5K138</strain>
    </source>
</reference>
<sequence>MMYFLVSQSLLDAPSSRRDLLDDEVERRTAGIDETVRSAIEAYRAETLHGLLTWSIVALGAALVLAGVLGWFLAGRALRPLQQVTETARRVAERNLHERIGLTGPKDELRELADTFDAMLERLDRSFDAQRTFVANASHELRTPLAVNRTLLEVALGEPDISDDLRRLAPTLLATNERSERLVEGLLTLARSEQSVTEPVAVDLREITSAVLDQEKGEATRHGMAVTSQLRHALTTGNGVLLERMVVNLVQNAIRHGGPDGTARVWTGPRDGWVAIQVENTGPKLGTYEVEGLFEPFRRGEGRSARGQGVGLGLSIVRSIARAHGGRVVARPRDQGGLLIRVDLPARVQG</sequence>
<keyword evidence="15" id="KW-1185">Reference proteome</keyword>
<name>A0A4R5CQB3_9ACTN</name>
<dbReference type="AlphaFoldDB" id="A0A4R5CQB3"/>
<dbReference type="InterPro" id="IPR003594">
    <property type="entry name" value="HATPase_dom"/>
</dbReference>
<dbReference type="SMART" id="SM00388">
    <property type="entry name" value="HisKA"/>
    <property type="match status" value="1"/>
</dbReference>
<feature type="domain" description="HAMP" evidence="13">
    <location>
        <begin position="75"/>
        <end position="128"/>
    </location>
</feature>
<dbReference type="PROSITE" id="PS50109">
    <property type="entry name" value="HIS_KIN"/>
    <property type="match status" value="1"/>
</dbReference>
<organism evidence="14 15">
    <name type="scientific">Jiangella asiatica</name>
    <dbReference type="NCBI Taxonomy" id="2530372"/>
    <lineage>
        <taxon>Bacteria</taxon>
        <taxon>Bacillati</taxon>
        <taxon>Actinomycetota</taxon>
        <taxon>Actinomycetes</taxon>
        <taxon>Jiangellales</taxon>
        <taxon>Jiangellaceae</taxon>
        <taxon>Jiangella</taxon>
    </lineage>
</organism>
<dbReference type="CDD" id="cd06225">
    <property type="entry name" value="HAMP"/>
    <property type="match status" value="1"/>
</dbReference>
<dbReference type="Gene3D" id="3.30.565.10">
    <property type="entry name" value="Histidine kinase-like ATPase, C-terminal domain"/>
    <property type="match status" value="1"/>
</dbReference>
<dbReference type="Gene3D" id="6.10.340.10">
    <property type="match status" value="1"/>
</dbReference>
<dbReference type="PANTHER" id="PTHR45436:SF5">
    <property type="entry name" value="SENSOR HISTIDINE KINASE TRCS"/>
    <property type="match status" value="1"/>
</dbReference>
<evidence type="ECO:0000256" key="4">
    <source>
        <dbReference type="ARBA" id="ARBA00022553"/>
    </source>
</evidence>
<comment type="caution">
    <text evidence="14">The sequence shown here is derived from an EMBL/GenBank/DDBJ whole genome shotgun (WGS) entry which is preliminary data.</text>
</comment>
<dbReference type="PRINTS" id="PR00344">
    <property type="entry name" value="BCTRLSENSOR"/>
</dbReference>
<dbReference type="InterPro" id="IPR050428">
    <property type="entry name" value="TCS_sensor_his_kinase"/>
</dbReference>
<evidence type="ECO:0000256" key="7">
    <source>
        <dbReference type="ARBA" id="ARBA00022777"/>
    </source>
</evidence>
<dbReference type="GO" id="GO:0000155">
    <property type="term" value="F:phosphorelay sensor kinase activity"/>
    <property type="evidence" value="ECO:0007669"/>
    <property type="project" value="InterPro"/>
</dbReference>
<dbReference type="InterPro" id="IPR003660">
    <property type="entry name" value="HAMP_dom"/>
</dbReference>
<evidence type="ECO:0000313" key="14">
    <source>
        <dbReference type="EMBL" id="TDE00604.1"/>
    </source>
</evidence>
<evidence type="ECO:0000256" key="1">
    <source>
        <dbReference type="ARBA" id="ARBA00000085"/>
    </source>
</evidence>